<gene>
    <name evidence="4" type="ORF">Cfor_09830</name>
</gene>
<evidence type="ECO:0000313" key="5">
    <source>
        <dbReference type="Proteomes" id="UP000502823"/>
    </source>
</evidence>
<dbReference type="InterPro" id="IPR027806">
    <property type="entry name" value="HARBI1_dom"/>
</dbReference>
<name>A0A6L2Q9H5_COPFO</name>
<evidence type="ECO:0000256" key="2">
    <source>
        <dbReference type="ARBA" id="ARBA00022723"/>
    </source>
</evidence>
<organism evidence="4 5">
    <name type="scientific">Coptotermes formosanus</name>
    <name type="common">Formosan subterranean termite</name>
    <dbReference type="NCBI Taxonomy" id="36987"/>
    <lineage>
        <taxon>Eukaryota</taxon>
        <taxon>Metazoa</taxon>
        <taxon>Ecdysozoa</taxon>
        <taxon>Arthropoda</taxon>
        <taxon>Hexapoda</taxon>
        <taxon>Insecta</taxon>
        <taxon>Pterygota</taxon>
        <taxon>Neoptera</taxon>
        <taxon>Polyneoptera</taxon>
        <taxon>Dictyoptera</taxon>
        <taxon>Blattodea</taxon>
        <taxon>Blattoidea</taxon>
        <taxon>Termitoidae</taxon>
        <taxon>Rhinotermitidae</taxon>
        <taxon>Coptotermes</taxon>
    </lineage>
</organism>
<evidence type="ECO:0000259" key="3">
    <source>
        <dbReference type="Pfam" id="PF13359"/>
    </source>
</evidence>
<dbReference type="AlphaFoldDB" id="A0A6L2Q9H5"/>
<dbReference type="Pfam" id="PF13359">
    <property type="entry name" value="DDE_Tnp_4"/>
    <property type="match status" value="1"/>
</dbReference>
<dbReference type="Proteomes" id="UP000502823">
    <property type="component" value="Unassembled WGS sequence"/>
</dbReference>
<comment type="cofactor">
    <cofactor evidence="1">
        <name>a divalent metal cation</name>
        <dbReference type="ChEBI" id="CHEBI:60240"/>
    </cofactor>
</comment>
<comment type="caution">
    <text evidence="4">The sequence shown here is derived from an EMBL/GenBank/DDBJ whole genome shotgun (WGS) entry which is preliminary data.</text>
</comment>
<feature type="domain" description="DDE Tnp4" evidence="3">
    <location>
        <begin position="149"/>
        <end position="289"/>
    </location>
</feature>
<proteinExistence type="predicted"/>
<protein>
    <recommendedName>
        <fullName evidence="3">DDE Tnp4 domain-containing protein</fullName>
    </recommendedName>
</protein>
<dbReference type="OrthoDB" id="1681765at2759"/>
<sequence length="347" mass="39637">MVNSKYVIYIIQHTKALQGPRIYIEEKQYVTSTQLFKVATRRLKFFLPHSPSGLIHTSDSVDGDLLPRDRRLASPIRDDYEKSLAVTPYILSLSSIKMNAYHNARPGRVYCCLGPKATRTTEPRWSQSGSECNGRRKVDCLRVYGIRRTRTFITVCDAGYSFTFVDIGAYGKNSGSCIFRRSVLRNKLSGNEFNIPDHRSVTGGSDNILPYVSVDGEAFCLSTHIIRPYSGKNLSTERRLYDSRHSGPRSFIECTVGILTNKWRIFHRPFNMSIDFAQNIVKAHVILHNFVRKRDGFRFEDTFNYKGLQDTVRLEASITGQTPLEICDKFPEYLTGAGDVPWQHDRV</sequence>
<accession>A0A6L2Q9H5</accession>
<evidence type="ECO:0000313" key="4">
    <source>
        <dbReference type="EMBL" id="GFG40242.1"/>
    </source>
</evidence>
<keyword evidence="2" id="KW-0479">Metal-binding</keyword>
<evidence type="ECO:0000256" key="1">
    <source>
        <dbReference type="ARBA" id="ARBA00001968"/>
    </source>
</evidence>
<dbReference type="GO" id="GO:0046872">
    <property type="term" value="F:metal ion binding"/>
    <property type="evidence" value="ECO:0007669"/>
    <property type="project" value="UniProtKB-KW"/>
</dbReference>
<reference evidence="5" key="1">
    <citation type="submission" date="2020-01" db="EMBL/GenBank/DDBJ databases">
        <title>Draft genome sequence of the Termite Coptotermes fromosanus.</title>
        <authorList>
            <person name="Itakura S."/>
            <person name="Yosikawa Y."/>
            <person name="Umezawa K."/>
        </authorList>
    </citation>
    <scope>NUCLEOTIDE SEQUENCE [LARGE SCALE GENOMIC DNA]</scope>
</reference>
<dbReference type="InParanoid" id="A0A6L2Q9H5"/>
<dbReference type="EMBL" id="BLKM01001619">
    <property type="protein sequence ID" value="GFG40242.1"/>
    <property type="molecule type" value="Genomic_DNA"/>
</dbReference>
<keyword evidence="5" id="KW-1185">Reference proteome</keyword>